<dbReference type="InterPro" id="IPR042099">
    <property type="entry name" value="ANL_N_sf"/>
</dbReference>
<dbReference type="Gene3D" id="3.40.50.12780">
    <property type="entry name" value="N-terminal domain of ligase-like"/>
    <property type="match status" value="1"/>
</dbReference>
<comment type="caution">
    <text evidence="4">The sequence shown here is derived from an EMBL/GenBank/DDBJ whole genome shotgun (WGS) entry which is preliminary data.</text>
</comment>
<proteinExistence type="inferred from homology"/>
<dbReference type="GO" id="GO:0016405">
    <property type="term" value="F:CoA-ligase activity"/>
    <property type="evidence" value="ECO:0007669"/>
    <property type="project" value="TreeGrafter"/>
</dbReference>
<sequence length="448" mass="49295">MFELSHHLRTSKAKFIIAEPELLTTIKAAANECKIAAANIRIFNVHSQTVPRGYQSWTELLSHGEDDWVRFESQEISSTTAAARLFSSGTTGLPKAAVVSHYNLVSQHTLAVEPQPPLYDPSRLLYMPMFHASVVPLGHTSTLKSGTRSYILRRFDLEEFLSSIHRYKITELALFPPIVLMVLASPLTKKYDLTSVMSAKGGAAALSKELQLEFEKLMSKDGAFNQVWGMTETSCVASCFWYPESDTTGSIGRFVANMDVKIVDENDNDITALGAKGELLIRGPTVISQYFENPAANAASFDPDGYFRTGDIVICEGGPGVTQATAKWYIVDRIKELIKVRAFQVSPSEIEAVILQHPAIIDAAVIGIPAVDPRDGESPRAYVVCQGEVTEDEVKQWCAQRLAKYKSLTGGVRFVDALPKNASGKLLKRILREQVQQESRGGSSKAHL</sequence>
<dbReference type="SUPFAM" id="SSF56801">
    <property type="entry name" value="Acetyl-CoA synthetase-like"/>
    <property type="match status" value="1"/>
</dbReference>
<feature type="domain" description="AMP-binding enzyme C-terminal" evidence="3">
    <location>
        <begin position="349"/>
        <end position="425"/>
    </location>
</feature>
<evidence type="ECO:0000313" key="4">
    <source>
        <dbReference type="EMBL" id="KAK5064318.1"/>
    </source>
</evidence>
<dbReference type="FunFam" id="3.30.300.30:FF:000007">
    <property type="entry name" value="4-coumarate--CoA ligase 2"/>
    <property type="match status" value="1"/>
</dbReference>
<dbReference type="Pfam" id="PF00501">
    <property type="entry name" value="AMP-binding"/>
    <property type="match status" value="1"/>
</dbReference>
<name>A0AAV9NQ66_9EURO</name>
<dbReference type="Proteomes" id="UP001358417">
    <property type="component" value="Unassembled WGS sequence"/>
</dbReference>
<dbReference type="Gene3D" id="3.30.300.30">
    <property type="match status" value="1"/>
</dbReference>
<dbReference type="EMBL" id="JAVRRD010000001">
    <property type="protein sequence ID" value="KAK5064318.1"/>
    <property type="molecule type" value="Genomic_DNA"/>
</dbReference>
<evidence type="ECO:0000256" key="1">
    <source>
        <dbReference type="ARBA" id="ARBA00006432"/>
    </source>
</evidence>
<dbReference type="InterPro" id="IPR000873">
    <property type="entry name" value="AMP-dep_synth/lig_dom"/>
</dbReference>
<evidence type="ECO:0000313" key="5">
    <source>
        <dbReference type="Proteomes" id="UP001358417"/>
    </source>
</evidence>
<dbReference type="RefSeq" id="XP_064711642.1">
    <property type="nucleotide sequence ID" value="XM_064843782.1"/>
</dbReference>
<dbReference type="GO" id="GO:0019748">
    <property type="term" value="P:secondary metabolic process"/>
    <property type="evidence" value="ECO:0007669"/>
    <property type="project" value="TreeGrafter"/>
</dbReference>
<dbReference type="GeneID" id="89968373"/>
<organism evidence="4 5">
    <name type="scientific">Exophiala bonariae</name>
    <dbReference type="NCBI Taxonomy" id="1690606"/>
    <lineage>
        <taxon>Eukaryota</taxon>
        <taxon>Fungi</taxon>
        <taxon>Dikarya</taxon>
        <taxon>Ascomycota</taxon>
        <taxon>Pezizomycotina</taxon>
        <taxon>Eurotiomycetes</taxon>
        <taxon>Chaetothyriomycetidae</taxon>
        <taxon>Chaetothyriales</taxon>
        <taxon>Herpotrichiellaceae</taxon>
        <taxon>Exophiala</taxon>
    </lineage>
</organism>
<keyword evidence="5" id="KW-1185">Reference proteome</keyword>
<dbReference type="Pfam" id="PF13193">
    <property type="entry name" value="AMP-binding_C"/>
    <property type="match status" value="1"/>
</dbReference>
<gene>
    <name evidence="4" type="ORF">LTR84_000151</name>
</gene>
<comment type="similarity">
    <text evidence="1">Belongs to the ATP-dependent AMP-binding enzyme family.</text>
</comment>
<dbReference type="InterPro" id="IPR025110">
    <property type="entry name" value="AMP-bd_C"/>
</dbReference>
<accession>A0AAV9NQ66</accession>
<dbReference type="PANTHER" id="PTHR24096:SF265">
    <property type="entry name" value="ENZYME, PUTATIVE (AFU_ORTHOLOGUE AFUA_5G14270)-RELATED"/>
    <property type="match status" value="1"/>
</dbReference>
<dbReference type="InterPro" id="IPR045851">
    <property type="entry name" value="AMP-bd_C_sf"/>
</dbReference>
<evidence type="ECO:0000259" key="2">
    <source>
        <dbReference type="Pfam" id="PF00501"/>
    </source>
</evidence>
<dbReference type="PANTHER" id="PTHR24096">
    <property type="entry name" value="LONG-CHAIN-FATTY-ACID--COA LIGASE"/>
    <property type="match status" value="1"/>
</dbReference>
<reference evidence="4 5" key="1">
    <citation type="submission" date="2023-08" db="EMBL/GenBank/DDBJ databases">
        <title>Black Yeasts Isolated from many extreme environments.</title>
        <authorList>
            <person name="Coleine C."/>
            <person name="Stajich J.E."/>
            <person name="Selbmann L."/>
        </authorList>
    </citation>
    <scope>NUCLEOTIDE SEQUENCE [LARGE SCALE GENOMIC DNA]</scope>
    <source>
        <strain evidence="4 5">CCFEE 5792</strain>
    </source>
</reference>
<protein>
    <submittedName>
        <fullName evidence="4">Uncharacterized protein</fullName>
    </submittedName>
</protein>
<feature type="domain" description="AMP-dependent synthetase/ligase" evidence="2">
    <location>
        <begin position="3"/>
        <end position="291"/>
    </location>
</feature>
<evidence type="ECO:0000259" key="3">
    <source>
        <dbReference type="Pfam" id="PF13193"/>
    </source>
</evidence>
<dbReference type="AlphaFoldDB" id="A0AAV9NQ66"/>